<feature type="domain" description="WCX" evidence="3">
    <location>
        <begin position="243"/>
        <end position="321"/>
    </location>
</feature>
<dbReference type="PIRSF" id="PIRSF016838">
    <property type="entry name" value="PafC"/>
    <property type="match status" value="1"/>
</dbReference>
<dbReference type="Pfam" id="PF13280">
    <property type="entry name" value="WYL"/>
    <property type="match status" value="1"/>
</dbReference>
<evidence type="ECO:0000259" key="1">
    <source>
        <dbReference type="Pfam" id="PF08279"/>
    </source>
</evidence>
<dbReference type="InterPro" id="IPR057727">
    <property type="entry name" value="WCX_dom"/>
</dbReference>
<sequence>MARGDQLSRQWKIIHLLSKSNAGKTAAQLAESLECTPRTVYRDLEALQAGGFPITTETRDNHSYWQMLNPGRQEPPMAFSIPERMALYFGKEMLKTYRGTIFFDAIESLLSKINATLPSAYRDYLDRIQHRVNAGPSPRKDYTRFAAIIAELNRAIIEEKQIRIVYFSMGRQKQSRRTVHPFQLRHVEDTLYLIGWCTLRSGIRTFAVDRIQSVDVTDKPFQMPEAFDLKAFLQDSFGIYQGPPVTVKIRFLPSVAGYVRERIWHPSQQFSEERDGALIFTATVAGIEEISHWVLRWGSGAQVLEPQALRRLIGRHAAKMADFYRKDTDDQRNK</sequence>
<evidence type="ECO:0000313" key="4">
    <source>
        <dbReference type="EMBL" id="BBO86073.1"/>
    </source>
</evidence>
<reference evidence="4 5" key="1">
    <citation type="submission" date="2019-11" db="EMBL/GenBank/DDBJ databases">
        <title>Comparative genomics of hydrocarbon-degrading Desulfosarcina strains.</title>
        <authorList>
            <person name="Watanabe M."/>
            <person name="Kojima H."/>
            <person name="Fukui M."/>
        </authorList>
    </citation>
    <scope>NUCLEOTIDE SEQUENCE [LARGE SCALE GENOMIC DNA]</scope>
    <source>
        <strain evidence="4 5">28bB2T</strain>
    </source>
</reference>
<evidence type="ECO:0000259" key="2">
    <source>
        <dbReference type="Pfam" id="PF13280"/>
    </source>
</evidence>
<proteinExistence type="predicted"/>
<dbReference type="InterPro" id="IPR026881">
    <property type="entry name" value="WYL_dom"/>
</dbReference>
<dbReference type="KEGG" id="dov:DSCO28_66390"/>
<evidence type="ECO:0000313" key="5">
    <source>
        <dbReference type="Proteomes" id="UP000425960"/>
    </source>
</evidence>
<dbReference type="InterPro" id="IPR051534">
    <property type="entry name" value="CBASS_pafABC_assoc_protein"/>
</dbReference>
<dbReference type="SUPFAM" id="SSF46785">
    <property type="entry name" value="Winged helix' DNA-binding domain"/>
    <property type="match status" value="1"/>
</dbReference>
<dbReference type="PANTHER" id="PTHR34580">
    <property type="match status" value="1"/>
</dbReference>
<dbReference type="Pfam" id="PF25583">
    <property type="entry name" value="WCX"/>
    <property type="match status" value="1"/>
</dbReference>
<dbReference type="PANTHER" id="PTHR34580:SF1">
    <property type="entry name" value="PROTEIN PAFC"/>
    <property type="match status" value="1"/>
</dbReference>
<dbReference type="InterPro" id="IPR036388">
    <property type="entry name" value="WH-like_DNA-bd_sf"/>
</dbReference>
<dbReference type="RefSeq" id="WP_155325494.1">
    <property type="nucleotide sequence ID" value="NZ_AP021876.1"/>
</dbReference>
<feature type="domain" description="WYL" evidence="2">
    <location>
        <begin position="148"/>
        <end position="216"/>
    </location>
</feature>
<organism evidence="4 5">
    <name type="scientific">Desulfosarcina ovata subsp. sediminis</name>
    <dbReference type="NCBI Taxonomy" id="885957"/>
    <lineage>
        <taxon>Bacteria</taxon>
        <taxon>Pseudomonadati</taxon>
        <taxon>Thermodesulfobacteriota</taxon>
        <taxon>Desulfobacteria</taxon>
        <taxon>Desulfobacterales</taxon>
        <taxon>Desulfosarcinaceae</taxon>
        <taxon>Desulfosarcina</taxon>
    </lineage>
</organism>
<dbReference type="Proteomes" id="UP000425960">
    <property type="component" value="Chromosome"/>
</dbReference>
<accession>A0A5K8A0M9</accession>
<dbReference type="InterPro" id="IPR013196">
    <property type="entry name" value="HTH_11"/>
</dbReference>
<protein>
    <submittedName>
        <fullName evidence="4">Transcriptional regulator</fullName>
    </submittedName>
</protein>
<dbReference type="Gene3D" id="1.10.10.10">
    <property type="entry name" value="Winged helix-like DNA-binding domain superfamily/Winged helix DNA-binding domain"/>
    <property type="match status" value="1"/>
</dbReference>
<evidence type="ECO:0000259" key="3">
    <source>
        <dbReference type="Pfam" id="PF25583"/>
    </source>
</evidence>
<dbReference type="InterPro" id="IPR036390">
    <property type="entry name" value="WH_DNA-bd_sf"/>
</dbReference>
<dbReference type="Pfam" id="PF08279">
    <property type="entry name" value="HTH_11"/>
    <property type="match status" value="1"/>
</dbReference>
<gene>
    <name evidence="4" type="ORF">DSCO28_66390</name>
</gene>
<name>A0A5K8A0M9_9BACT</name>
<dbReference type="EMBL" id="AP021876">
    <property type="protein sequence ID" value="BBO86073.1"/>
    <property type="molecule type" value="Genomic_DNA"/>
</dbReference>
<dbReference type="InterPro" id="IPR028349">
    <property type="entry name" value="PafC-like"/>
</dbReference>
<dbReference type="PROSITE" id="PS52050">
    <property type="entry name" value="WYL"/>
    <property type="match status" value="1"/>
</dbReference>
<feature type="domain" description="Helix-turn-helix type 11" evidence="1">
    <location>
        <begin position="9"/>
        <end position="58"/>
    </location>
</feature>
<dbReference type="AlphaFoldDB" id="A0A5K8A0M9"/>